<sequence>MMQSLLEVHSKEKARESFRRPQQTDTIPFNRVNHKARTAPQKVYSRLNRKVDALSKRLRAPLERSQTTSTSLSVQFPIAGSNRVEAVRYIEPRHDQEGQIWINQTQYFEGVSHALWDFSLGGRQVCQKWLQERQDCTLCEQSIQHYQRMVTILKDVVELMASSDRALHGQSRNSLTSAVSY</sequence>
<evidence type="ECO:0000256" key="1">
    <source>
        <dbReference type="SAM" id="MobiDB-lite"/>
    </source>
</evidence>
<proteinExistence type="predicted"/>
<dbReference type="Proteomes" id="UP000239576">
    <property type="component" value="Unassembled WGS sequence"/>
</dbReference>
<protein>
    <recommendedName>
        <fullName evidence="2">Type ISP restriction-modification enzyme LLaBIII C-terminal specificity domain-containing protein</fullName>
    </recommendedName>
</protein>
<keyword evidence="4" id="KW-1185">Reference proteome</keyword>
<evidence type="ECO:0000259" key="2">
    <source>
        <dbReference type="Pfam" id="PF18135"/>
    </source>
</evidence>
<comment type="caution">
    <text evidence="3">The sequence shown here is derived from an EMBL/GenBank/DDBJ whole genome shotgun (WGS) entry which is preliminary data.</text>
</comment>
<organism evidence="3 4">
    <name type="scientific">Stenomitos frigidus ULC18</name>
    <dbReference type="NCBI Taxonomy" id="2107698"/>
    <lineage>
        <taxon>Bacteria</taxon>
        <taxon>Bacillati</taxon>
        <taxon>Cyanobacteriota</taxon>
        <taxon>Cyanophyceae</taxon>
        <taxon>Leptolyngbyales</taxon>
        <taxon>Leptolyngbyaceae</taxon>
        <taxon>Stenomitos</taxon>
    </lineage>
</organism>
<dbReference type="InterPro" id="IPR041635">
    <property type="entry name" value="Type_ISP_LLaBIII_C"/>
</dbReference>
<evidence type="ECO:0000313" key="4">
    <source>
        <dbReference type="Proteomes" id="UP000239576"/>
    </source>
</evidence>
<dbReference type="AlphaFoldDB" id="A0A2T1DYI4"/>
<feature type="compositionally biased region" description="Basic and acidic residues" evidence="1">
    <location>
        <begin position="8"/>
        <end position="19"/>
    </location>
</feature>
<feature type="region of interest" description="Disordered" evidence="1">
    <location>
        <begin position="1"/>
        <end position="26"/>
    </location>
</feature>
<evidence type="ECO:0000313" key="3">
    <source>
        <dbReference type="EMBL" id="PSB25434.1"/>
    </source>
</evidence>
<feature type="domain" description="Type ISP restriction-modification enzyme LLaBIII C-terminal specificity" evidence="2">
    <location>
        <begin position="70"/>
        <end position="160"/>
    </location>
</feature>
<name>A0A2T1DYI4_9CYAN</name>
<reference evidence="3 4" key="2">
    <citation type="submission" date="2018-03" db="EMBL/GenBank/DDBJ databases">
        <title>The ancient ancestry and fast evolution of plastids.</title>
        <authorList>
            <person name="Moore K.R."/>
            <person name="Magnabosco C."/>
            <person name="Momper L."/>
            <person name="Gold D.A."/>
            <person name="Bosak T."/>
            <person name="Fournier G.P."/>
        </authorList>
    </citation>
    <scope>NUCLEOTIDE SEQUENCE [LARGE SCALE GENOMIC DNA]</scope>
    <source>
        <strain evidence="3 4">ULC18</strain>
    </source>
</reference>
<reference evidence="4" key="1">
    <citation type="submission" date="2018-02" db="EMBL/GenBank/DDBJ databases">
        <authorList>
            <person name="Moore K."/>
            <person name="Momper L."/>
        </authorList>
    </citation>
    <scope>NUCLEOTIDE SEQUENCE [LARGE SCALE GENOMIC DNA]</scope>
    <source>
        <strain evidence="4">ULC18</strain>
    </source>
</reference>
<accession>A0A2T1DYI4</accession>
<dbReference type="Pfam" id="PF18135">
    <property type="entry name" value="Type_ISP_C"/>
    <property type="match status" value="1"/>
</dbReference>
<dbReference type="EMBL" id="PVWK01000125">
    <property type="protein sequence ID" value="PSB25434.1"/>
    <property type="molecule type" value="Genomic_DNA"/>
</dbReference>
<gene>
    <name evidence="3" type="ORF">C7B82_23435</name>
</gene>